<protein>
    <submittedName>
        <fullName evidence="1">Uncharacterized protein</fullName>
    </submittedName>
</protein>
<name>A0A3S5BNR2_9PLAT</name>
<reference evidence="1" key="1">
    <citation type="submission" date="2018-11" db="EMBL/GenBank/DDBJ databases">
        <authorList>
            <consortium name="Pathogen Informatics"/>
        </authorList>
    </citation>
    <scope>NUCLEOTIDE SEQUENCE</scope>
</reference>
<evidence type="ECO:0000313" key="2">
    <source>
        <dbReference type="Proteomes" id="UP000784294"/>
    </source>
</evidence>
<sequence length="86" mass="9463">MPDEPNDPLAQTGLLLRKLPPTYLPLPSGRLQITSAGELFIPLLPQETTPLNSLRLIFSLPFFTLDPPLSLSLTHSRSLTLSRSQA</sequence>
<organism evidence="1 2">
    <name type="scientific">Protopolystoma xenopodis</name>
    <dbReference type="NCBI Taxonomy" id="117903"/>
    <lineage>
        <taxon>Eukaryota</taxon>
        <taxon>Metazoa</taxon>
        <taxon>Spiralia</taxon>
        <taxon>Lophotrochozoa</taxon>
        <taxon>Platyhelminthes</taxon>
        <taxon>Monogenea</taxon>
        <taxon>Polyopisthocotylea</taxon>
        <taxon>Polystomatidea</taxon>
        <taxon>Polystomatidae</taxon>
        <taxon>Protopolystoma</taxon>
    </lineage>
</organism>
<comment type="caution">
    <text evidence="1">The sequence shown here is derived from an EMBL/GenBank/DDBJ whole genome shotgun (WGS) entry which is preliminary data.</text>
</comment>
<dbReference type="EMBL" id="CAAALY010010828">
    <property type="protein sequence ID" value="VEL11094.1"/>
    <property type="molecule type" value="Genomic_DNA"/>
</dbReference>
<gene>
    <name evidence="1" type="ORF">PXEA_LOCUS4534</name>
</gene>
<evidence type="ECO:0000313" key="1">
    <source>
        <dbReference type="EMBL" id="VEL11094.1"/>
    </source>
</evidence>
<accession>A0A3S5BNR2</accession>
<proteinExistence type="predicted"/>
<dbReference type="AlphaFoldDB" id="A0A3S5BNR2"/>
<dbReference type="Proteomes" id="UP000784294">
    <property type="component" value="Unassembled WGS sequence"/>
</dbReference>
<keyword evidence="2" id="KW-1185">Reference proteome</keyword>